<keyword evidence="5 7" id="KW-1015">Disulfide bond</keyword>
<feature type="domain" description="Thioredoxin" evidence="10">
    <location>
        <begin position="5"/>
        <end position="210"/>
    </location>
</feature>
<dbReference type="PIRSF" id="PIRSF001488">
    <property type="entry name" value="Tdi_protein"/>
    <property type="match status" value="1"/>
</dbReference>
<comment type="subcellular location">
    <subcellularLocation>
        <location evidence="1 7">Periplasm</location>
    </subcellularLocation>
</comment>
<feature type="signal peptide" evidence="9">
    <location>
        <begin position="1"/>
        <end position="25"/>
    </location>
</feature>
<evidence type="ECO:0000259" key="10">
    <source>
        <dbReference type="PROSITE" id="PS51352"/>
    </source>
</evidence>
<reference evidence="11 12" key="1">
    <citation type="submission" date="2017-08" db="EMBL/GenBank/DDBJ databases">
        <title>Infants hospitalized years apart are colonized by the same room-sourced microbial strains.</title>
        <authorList>
            <person name="Brooks B."/>
            <person name="Olm M.R."/>
            <person name="Firek B.A."/>
            <person name="Baker R."/>
            <person name="Thomas B.C."/>
            <person name="Morowitz M.J."/>
            <person name="Banfield J.F."/>
        </authorList>
    </citation>
    <scope>NUCLEOTIDE SEQUENCE [LARGE SCALE GENOMIC DNA]</scope>
    <source>
        <strain evidence="11">S2_005_003_R2_41</strain>
    </source>
</reference>
<evidence type="ECO:0000256" key="4">
    <source>
        <dbReference type="ARBA" id="ARBA00022764"/>
    </source>
</evidence>
<dbReference type="PANTHER" id="PTHR35891:SF3">
    <property type="entry name" value="THIOL:DISULFIDE INTERCHANGE PROTEIN DSBL"/>
    <property type="match status" value="1"/>
</dbReference>
<dbReference type="Gene3D" id="3.40.30.10">
    <property type="entry name" value="Glutaredoxin"/>
    <property type="match status" value="1"/>
</dbReference>
<comment type="similarity">
    <text evidence="2">Belongs to the thioredoxin family. DsbA subfamily.</text>
</comment>
<comment type="caution">
    <text evidence="11">The sequence shown here is derived from an EMBL/GenBank/DDBJ whole genome shotgun (WGS) entry which is preliminary data.</text>
</comment>
<evidence type="ECO:0000256" key="8">
    <source>
        <dbReference type="PIRSR" id="PIRSR001488-1"/>
    </source>
</evidence>
<evidence type="ECO:0000256" key="3">
    <source>
        <dbReference type="ARBA" id="ARBA00022729"/>
    </source>
</evidence>
<dbReference type="PROSITE" id="PS51352">
    <property type="entry name" value="THIOREDOXIN_2"/>
    <property type="match status" value="1"/>
</dbReference>
<feature type="chain" id="PRO_5016073067" description="Thiol:disulfide interchange protein" evidence="9">
    <location>
        <begin position="26"/>
        <end position="215"/>
    </location>
</feature>
<evidence type="ECO:0000256" key="6">
    <source>
        <dbReference type="ARBA" id="ARBA00023284"/>
    </source>
</evidence>
<feature type="disulfide bond" description="Redox-active" evidence="8">
    <location>
        <begin position="61"/>
        <end position="64"/>
    </location>
</feature>
<dbReference type="InterPro" id="IPR013766">
    <property type="entry name" value="Thioredoxin_domain"/>
</dbReference>
<evidence type="ECO:0000256" key="1">
    <source>
        <dbReference type="ARBA" id="ARBA00004418"/>
    </source>
</evidence>
<sequence>MKRRDFSIATAAAVSLLPLAGTVHAQGSFAAGKDFIVLGKPAPVDAPAGKVEVVEFFSYNCPHCAAFEPQLEAWVKTLPATVAFRRIPVPFVGNDVEAKQKLFYTLEALGKVDEFQMKIFQAIHQERQRLFGDEAILAWAEKQPGLDAKKFADTYKSFGVAGKAKRATQMTDAYKVGGVPALGVAGRWYVDGETAGSMARALQVTDSLIAQARKG</sequence>
<dbReference type="AlphaFoldDB" id="A0A2W5R7H6"/>
<accession>A0A2W5R7H6</accession>
<dbReference type="SUPFAM" id="SSF52833">
    <property type="entry name" value="Thioredoxin-like"/>
    <property type="match status" value="1"/>
</dbReference>
<dbReference type="GO" id="GO:0042597">
    <property type="term" value="C:periplasmic space"/>
    <property type="evidence" value="ECO:0007669"/>
    <property type="project" value="UniProtKB-SubCell"/>
</dbReference>
<evidence type="ECO:0000313" key="11">
    <source>
        <dbReference type="EMBL" id="PZQ66377.1"/>
    </source>
</evidence>
<dbReference type="PROSITE" id="PS00194">
    <property type="entry name" value="THIOREDOXIN_1"/>
    <property type="match status" value="1"/>
</dbReference>
<evidence type="ECO:0000313" key="12">
    <source>
        <dbReference type="Proteomes" id="UP000249135"/>
    </source>
</evidence>
<evidence type="ECO:0000256" key="7">
    <source>
        <dbReference type="PIRNR" id="PIRNR001488"/>
    </source>
</evidence>
<dbReference type="InterPro" id="IPR036249">
    <property type="entry name" value="Thioredoxin-like_sf"/>
</dbReference>
<dbReference type="InterPro" id="IPR023205">
    <property type="entry name" value="DsbA/DsbL"/>
</dbReference>
<evidence type="ECO:0000256" key="9">
    <source>
        <dbReference type="SAM" id="SignalP"/>
    </source>
</evidence>
<dbReference type="InterPro" id="IPR001853">
    <property type="entry name" value="DSBA-like_thioredoxin_dom"/>
</dbReference>
<protein>
    <recommendedName>
        <fullName evidence="7">Thiol:disulfide interchange protein</fullName>
    </recommendedName>
</protein>
<dbReference type="EMBL" id="QFPP01000426">
    <property type="protein sequence ID" value="PZQ66377.1"/>
    <property type="molecule type" value="Genomic_DNA"/>
</dbReference>
<gene>
    <name evidence="11" type="ORF">DI563_23700</name>
</gene>
<keyword evidence="4 7" id="KW-0574">Periplasm</keyword>
<dbReference type="GO" id="GO:0015036">
    <property type="term" value="F:disulfide oxidoreductase activity"/>
    <property type="evidence" value="ECO:0007669"/>
    <property type="project" value="UniProtKB-ARBA"/>
</dbReference>
<dbReference type="InterPro" id="IPR050824">
    <property type="entry name" value="Thiol_disulfide_DsbA"/>
</dbReference>
<evidence type="ECO:0000256" key="5">
    <source>
        <dbReference type="ARBA" id="ARBA00023157"/>
    </source>
</evidence>
<dbReference type="InterPro" id="IPR017937">
    <property type="entry name" value="Thioredoxin_CS"/>
</dbReference>
<evidence type="ECO:0000256" key="2">
    <source>
        <dbReference type="ARBA" id="ARBA00005791"/>
    </source>
</evidence>
<name>A0A2W5R7H6_VARPD</name>
<dbReference type="CDD" id="cd03019">
    <property type="entry name" value="DsbA_DsbA"/>
    <property type="match status" value="1"/>
</dbReference>
<proteinExistence type="inferred from homology"/>
<dbReference type="PANTHER" id="PTHR35891">
    <property type="entry name" value="THIOL:DISULFIDE INTERCHANGE PROTEIN DSBA"/>
    <property type="match status" value="1"/>
</dbReference>
<dbReference type="Pfam" id="PF01323">
    <property type="entry name" value="DSBA"/>
    <property type="match status" value="1"/>
</dbReference>
<keyword evidence="6" id="KW-0676">Redox-active center</keyword>
<keyword evidence="3 9" id="KW-0732">Signal</keyword>
<organism evidence="11 12">
    <name type="scientific">Variovorax paradoxus</name>
    <dbReference type="NCBI Taxonomy" id="34073"/>
    <lineage>
        <taxon>Bacteria</taxon>
        <taxon>Pseudomonadati</taxon>
        <taxon>Pseudomonadota</taxon>
        <taxon>Betaproteobacteria</taxon>
        <taxon>Burkholderiales</taxon>
        <taxon>Comamonadaceae</taxon>
        <taxon>Variovorax</taxon>
    </lineage>
</organism>
<dbReference type="Proteomes" id="UP000249135">
    <property type="component" value="Unassembled WGS sequence"/>
</dbReference>